<reference evidence="1 2" key="1">
    <citation type="submission" date="2015-03" db="EMBL/GenBank/DDBJ databases">
        <authorList>
            <consortium name="Pathogen Informatics"/>
        </authorList>
    </citation>
    <scope>NUCLEOTIDE SEQUENCE [LARGE SCALE GENOMIC DNA]</scope>
    <source>
        <strain evidence="1 2">D00501624</strain>
    </source>
</reference>
<dbReference type="AlphaFoldDB" id="A0A655CHM8"/>
<protein>
    <submittedName>
        <fullName evidence="1">Uncharacterized protein</fullName>
    </submittedName>
</protein>
<proteinExistence type="predicted"/>
<name>A0A655CHM8_MYCTX</name>
<sequence>MAPSGLSATSRTDDPMSMVATTRKPAAAWLPRGLELFCRERERLPMRPPSDCARVVITTSRPPDGPLAPTYRTLPSGLIRTHCVVVPGAWETSTTSISAPVVVSSTATSAPRVPFRLTYRYLSSGLSVRSLTLSASGWVPRTVFVATSMTAIASYADDTVLTYARLASALPMAIANGSLTLVTVWVTRQVSVPTTETVSVPLLVTTSRLPSRLMAMPPIGPPCTGILTTAEPGAVPNSKTWASLLSRATSRPFITLMRRSSSSLRSASSPARLIRAAPRLLCLRASRLATAQQPCCATPTARDSPHFGTKSADSYWAGISLATKF</sequence>
<dbReference type="Proteomes" id="UP000039217">
    <property type="component" value="Unassembled WGS sequence"/>
</dbReference>
<dbReference type="EMBL" id="CQQC01000017">
    <property type="protein sequence ID" value="CNU12993.1"/>
    <property type="molecule type" value="Genomic_DNA"/>
</dbReference>
<gene>
    <name evidence="1" type="ORF">ERS007661_00121</name>
</gene>
<evidence type="ECO:0000313" key="1">
    <source>
        <dbReference type="EMBL" id="CNU12993.1"/>
    </source>
</evidence>
<organism evidence="1 2">
    <name type="scientific">Mycobacterium tuberculosis</name>
    <dbReference type="NCBI Taxonomy" id="1773"/>
    <lineage>
        <taxon>Bacteria</taxon>
        <taxon>Bacillati</taxon>
        <taxon>Actinomycetota</taxon>
        <taxon>Actinomycetes</taxon>
        <taxon>Mycobacteriales</taxon>
        <taxon>Mycobacteriaceae</taxon>
        <taxon>Mycobacterium</taxon>
        <taxon>Mycobacterium tuberculosis complex</taxon>
    </lineage>
</organism>
<evidence type="ECO:0000313" key="2">
    <source>
        <dbReference type="Proteomes" id="UP000039217"/>
    </source>
</evidence>
<accession>A0A655CHM8</accession>